<feature type="compositionally biased region" description="Acidic residues" evidence="1">
    <location>
        <begin position="119"/>
        <end position="130"/>
    </location>
</feature>
<feature type="compositionally biased region" description="Basic and acidic residues" evidence="1">
    <location>
        <begin position="78"/>
        <end position="97"/>
    </location>
</feature>
<dbReference type="EMBL" id="JAUDDW010000004">
    <property type="protein sequence ID" value="MDM8265939.1"/>
    <property type="molecule type" value="Genomic_DNA"/>
</dbReference>
<gene>
    <name evidence="2" type="ORF">QUW44_01975</name>
</gene>
<comment type="caution">
    <text evidence="2">The sequence shown here is derived from an EMBL/GenBank/DDBJ whole genome shotgun (WGS) entry which is preliminary data.</text>
</comment>
<evidence type="ECO:0008006" key="4">
    <source>
        <dbReference type="Google" id="ProtNLM"/>
    </source>
</evidence>
<reference evidence="3" key="1">
    <citation type="submission" date="2023-06" db="EMBL/GenBank/DDBJ databases">
        <title>Identification and characterization of horizontal gene transfer across gut microbiota members of farm animals based on homology search.</title>
        <authorList>
            <person name="Zeman M."/>
            <person name="Kubasova T."/>
            <person name="Jahodarova E."/>
            <person name="Nykrynova M."/>
            <person name="Rychlik I."/>
        </authorList>
    </citation>
    <scope>NUCLEOTIDE SEQUENCE [LARGE SCALE GENOMIC DNA]</scope>
    <source>
        <strain evidence="3">161_Gplus</strain>
    </source>
</reference>
<name>A0ABT7UW77_9LACO</name>
<organism evidence="2 3">
    <name type="scientific">Limosilactobacillus pontis</name>
    <dbReference type="NCBI Taxonomy" id="35787"/>
    <lineage>
        <taxon>Bacteria</taxon>
        <taxon>Bacillati</taxon>
        <taxon>Bacillota</taxon>
        <taxon>Bacilli</taxon>
        <taxon>Lactobacillales</taxon>
        <taxon>Lactobacillaceae</taxon>
        <taxon>Limosilactobacillus</taxon>
    </lineage>
</organism>
<dbReference type="Proteomes" id="UP001529343">
    <property type="component" value="Unassembled WGS sequence"/>
</dbReference>
<keyword evidence="3" id="KW-1185">Reference proteome</keyword>
<sequence>MSKKALIGALLGSAVTAAAWKLLPDEKKTALKQRVNETATDLADWTTDYALDALDIVDAKIAESEAGDRFSGVVDGVKGAKDKAKQTASHLTDRLTNDDFDQETADIRRELAAAAHPDDNDDPVVDDDIVIDATDNQDKKDAE</sequence>
<proteinExistence type="predicted"/>
<evidence type="ECO:0000313" key="2">
    <source>
        <dbReference type="EMBL" id="MDM8265939.1"/>
    </source>
</evidence>
<feature type="region of interest" description="Disordered" evidence="1">
    <location>
        <begin position="113"/>
        <end position="143"/>
    </location>
</feature>
<evidence type="ECO:0000256" key="1">
    <source>
        <dbReference type="SAM" id="MobiDB-lite"/>
    </source>
</evidence>
<feature type="region of interest" description="Disordered" evidence="1">
    <location>
        <begin position="78"/>
        <end position="100"/>
    </location>
</feature>
<accession>A0ABT7UW77</accession>
<protein>
    <recommendedName>
        <fullName evidence="4">YtxH domain-containing protein</fullName>
    </recommendedName>
</protein>
<evidence type="ECO:0000313" key="3">
    <source>
        <dbReference type="Proteomes" id="UP001529343"/>
    </source>
</evidence>
<dbReference type="RefSeq" id="WP_283592951.1">
    <property type="nucleotide sequence ID" value="NZ_JAUDDW010000004.1"/>
</dbReference>